<sequence length="186" mass="21622">MKKNVRKEYLAKRKQFTTTEINAWSLKIADIFLNSEFTQHQTFHVFLSMPKFNEVNTQYIIDELLRQGKDVVVPKMDGKQLLSCPYTNETKLVKNSWGIMEPESNQEVSPDKIDVVIVPMLISDAKGNRIGYGGGFYDRFLSSLDEKTKFVGVNFFESVKEDIPREEFDVLLDYLITPNDIYKFDK</sequence>
<comment type="caution">
    <text evidence="6">The sequence shown here is derived from an EMBL/GenBank/DDBJ whole genome shotgun (WGS) entry which is preliminary data.</text>
</comment>
<dbReference type="GO" id="GO:0030272">
    <property type="term" value="F:5-formyltetrahydrofolate cyclo-ligase activity"/>
    <property type="evidence" value="ECO:0007669"/>
    <property type="project" value="UniProtKB-EC"/>
</dbReference>
<reference evidence="6" key="1">
    <citation type="submission" date="2022-07" db="EMBL/GenBank/DDBJ databases">
        <title>Description and genome-wide analysis of Profundicola chukchiensis gen. nov., sp. nov., marine bacteria isolated from bottom sediments of the Chukchi Sea.</title>
        <authorList>
            <person name="Romanenko L."/>
            <person name="Otstavnykh N."/>
            <person name="Kurilenko V."/>
            <person name="Eremeev V."/>
            <person name="Velansky P."/>
            <person name="Mikhailov V."/>
            <person name="Isaeva M."/>
        </authorList>
    </citation>
    <scope>NUCLEOTIDE SEQUENCE</scope>
    <source>
        <strain evidence="6">KMM 9713</strain>
    </source>
</reference>
<comment type="catalytic activity">
    <reaction evidence="5">
        <text>(6S)-5-formyl-5,6,7,8-tetrahydrofolate + ATP = (6R)-5,10-methenyltetrahydrofolate + ADP + phosphate</text>
        <dbReference type="Rhea" id="RHEA:10488"/>
        <dbReference type="ChEBI" id="CHEBI:30616"/>
        <dbReference type="ChEBI" id="CHEBI:43474"/>
        <dbReference type="ChEBI" id="CHEBI:57455"/>
        <dbReference type="ChEBI" id="CHEBI:57457"/>
        <dbReference type="ChEBI" id="CHEBI:456216"/>
        <dbReference type="EC" id="6.3.3.2"/>
    </reaction>
</comment>
<evidence type="ECO:0000256" key="5">
    <source>
        <dbReference type="RuleBase" id="RU361279"/>
    </source>
</evidence>
<dbReference type="InterPro" id="IPR037171">
    <property type="entry name" value="NagB/RpiA_transferase-like"/>
</dbReference>
<dbReference type="PIRSF" id="PIRSF006806">
    <property type="entry name" value="FTHF_cligase"/>
    <property type="match status" value="1"/>
</dbReference>
<feature type="binding site" evidence="4">
    <location>
        <position position="47"/>
    </location>
    <ligand>
        <name>substrate</name>
    </ligand>
</feature>
<accession>A0A9X4MYE3</accession>
<dbReference type="Proteomes" id="UP001152599">
    <property type="component" value="Unassembled WGS sequence"/>
</dbReference>
<feature type="binding site" evidence="4">
    <location>
        <begin position="129"/>
        <end position="137"/>
    </location>
    <ligand>
        <name>ATP</name>
        <dbReference type="ChEBI" id="CHEBI:30616"/>
    </ligand>
</feature>
<dbReference type="AlphaFoldDB" id="A0A9X4MYE3"/>
<keyword evidence="5" id="KW-0479">Metal-binding</keyword>
<dbReference type="InterPro" id="IPR024185">
    <property type="entry name" value="FTHF_cligase-like_sf"/>
</dbReference>
<dbReference type="GO" id="GO:0046872">
    <property type="term" value="F:metal ion binding"/>
    <property type="evidence" value="ECO:0007669"/>
    <property type="project" value="UniProtKB-KW"/>
</dbReference>
<comment type="cofactor">
    <cofactor evidence="5">
        <name>Mg(2+)</name>
        <dbReference type="ChEBI" id="CHEBI:18420"/>
    </cofactor>
</comment>
<dbReference type="GO" id="GO:0035999">
    <property type="term" value="P:tetrahydrofolate interconversion"/>
    <property type="evidence" value="ECO:0007669"/>
    <property type="project" value="TreeGrafter"/>
</dbReference>
<dbReference type="EMBL" id="JANCMU010000001">
    <property type="protein sequence ID" value="MDG4945077.1"/>
    <property type="molecule type" value="Genomic_DNA"/>
</dbReference>
<feature type="binding site" evidence="4">
    <location>
        <begin position="2"/>
        <end position="6"/>
    </location>
    <ligand>
        <name>ATP</name>
        <dbReference type="ChEBI" id="CHEBI:30616"/>
    </ligand>
</feature>
<keyword evidence="2 4" id="KW-0547">Nucleotide-binding</keyword>
<dbReference type="EC" id="6.3.3.2" evidence="5"/>
<keyword evidence="3 4" id="KW-0067">ATP-binding</keyword>
<dbReference type="PANTHER" id="PTHR23407">
    <property type="entry name" value="ATPASE INHIBITOR/5-FORMYLTETRAHYDROFOLATE CYCLO-LIGASE"/>
    <property type="match status" value="1"/>
</dbReference>
<dbReference type="InterPro" id="IPR002698">
    <property type="entry name" value="FTHF_cligase"/>
</dbReference>
<keyword evidence="7" id="KW-1185">Reference proteome</keyword>
<dbReference type="GO" id="GO:0009396">
    <property type="term" value="P:folic acid-containing compound biosynthetic process"/>
    <property type="evidence" value="ECO:0007669"/>
    <property type="project" value="TreeGrafter"/>
</dbReference>
<dbReference type="RefSeq" id="WP_304419799.1">
    <property type="nucleotide sequence ID" value="NZ_JANCMU010000001.1"/>
</dbReference>
<keyword evidence="6" id="KW-0436">Ligase</keyword>
<protein>
    <recommendedName>
        <fullName evidence="5">5-formyltetrahydrofolate cyclo-ligase</fullName>
        <ecNumber evidence="5">6.3.3.2</ecNumber>
    </recommendedName>
</protein>
<dbReference type="Gene3D" id="3.40.50.10420">
    <property type="entry name" value="NagB/RpiA/CoA transferase-like"/>
    <property type="match status" value="1"/>
</dbReference>
<organism evidence="6 7">
    <name type="scientific">Profundicola chukchiensis</name>
    <dbReference type="NCBI Taxonomy" id="2961959"/>
    <lineage>
        <taxon>Bacteria</taxon>
        <taxon>Pseudomonadati</taxon>
        <taxon>Bacteroidota</taxon>
        <taxon>Flavobacteriia</taxon>
        <taxon>Flavobacteriales</taxon>
        <taxon>Weeksellaceae</taxon>
        <taxon>Profundicola</taxon>
    </lineage>
</organism>
<comment type="similarity">
    <text evidence="1 5">Belongs to the 5-formyltetrahydrofolate cyclo-ligase family.</text>
</comment>
<evidence type="ECO:0000256" key="3">
    <source>
        <dbReference type="ARBA" id="ARBA00022840"/>
    </source>
</evidence>
<dbReference type="GO" id="GO:0005524">
    <property type="term" value="F:ATP binding"/>
    <property type="evidence" value="ECO:0007669"/>
    <property type="project" value="UniProtKB-KW"/>
</dbReference>
<keyword evidence="5" id="KW-0460">Magnesium</keyword>
<gene>
    <name evidence="6" type="ORF">NMK71_01505</name>
</gene>
<dbReference type="Pfam" id="PF01812">
    <property type="entry name" value="5-FTHF_cyc-lig"/>
    <property type="match status" value="1"/>
</dbReference>
<evidence type="ECO:0000313" key="6">
    <source>
        <dbReference type="EMBL" id="MDG4945077.1"/>
    </source>
</evidence>
<evidence type="ECO:0000313" key="7">
    <source>
        <dbReference type="Proteomes" id="UP001152599"/>
    </source>
</evidence>
<dbReference type="PANTHER" id="PTHR23407:SF1">
    <property type="entry name" value="5-FORMYLTETRAHYDROFOLATE CYCLO-LIGASE"/>
    <property type="match status" value="1"/>
</dbReference>
<name>A0A9X4MYE3_9FLAO</name>
<dbReference type="SUPFAM" id="SSF100950">
    <property type="entry name" value="NagB/RpiA/CoA transferase-like"/>
    <property type="match status" value="1"/>
</dbReference>
<evidence type="ECO:0000256" key="1">
    <source>
        <dbReference type="ARBA" id="ARBA00010638"/>
    </source>
</evidence>
<feature type="binding site" evidence="4">
    <location>
        <position position="54"/>
    </location>
    <ligand>
        <name>substrate</name>
    </ligand>
</feature>
<evidence type="ECO:0000256" key="4">
    <source>
        <dbReference type="PIRSR" id="PIRSR006806-1"/>
    </source>
</evidence>
<dbReference type="NCBIfam" id="TIGR02727">
    <property type="entry name" value="MTHFS_bact"/>
    <property type="match status" value="1"/>
</dbReference>
<proteinExistence type="inferred from homology"/>
<evidence type="ECO:0000256" key="2">
    <source>
        <dbReference type="ARBA" id="ARBA00022741"/>
    </source>
</evidence>